<dbReference type="Pfam" id="PF11738">
    <property type="entry name" value="DUF3298"/>
    <property type="match status" value="1"/>
</dbReference>
<dbReference type="AlphaFoldDB" id="A0A2H0UBV8"/>
<name>A0A2H0UBV8_9BACT</name>
<organism evidence="3 4">
    <name type="scientific">Candidatus Kaiserbacteria bacterium CG10_big_fil_rev_8_21_14_0_10_51_14</name>
    <dbReference type="NCBI Taxonomy" id="1974610"/>
    <lineage>
        <taxon>Bacteria</taxon>
        <taxon>Candidatus Kaiseribacteriota</taxon>
    </lineage>
</organism>
<evidence type="ECO:0000313" key="4">
    <source>
        <dbReference type="Proteomes" id="UP000231192"/>
    </source>
</evidence>
<sequence length="229" mass="25266">MSRILSYVVIAAIALGAGYYFALWRQPSEIYATPPAATSTPETVHLTTQTVSEETSAYIVDVQYPHFGIATIDTKIDARVNSAIAEFKTLPPNPPEMSSPQNELTIRFESPYIGDDIVSFKLIISEYTGGAHPNSIFSGLNFDRETGRQLLQSDAFKMIGRTAQQVSVSVTAQLKAKLGENMFEEGSNSNPENFSSFLISEDKVTFIFQPYQVAAYAAGPQEVSFERQR</sequence>
<dbReference type="InterPro" id="IPR021729">
    <property type="entry name" value="DUF3298"/>
</dbReference>
<dbReference type="Gene3D" id="3.30.565.40">
    <property type="entry name" value="Fervidobacterium nodosum Rt17-B1 like"/>
    <property type="match status" value="1"/>
</dbReference>
<proteinExistence type="predicted"/>
<keyword evidence="1" id="KW-0472">Membrane</keyword>
<keyword evidence="1" id="KW-1133">Transmembrane helix</keyword>
<protein>
    <recommendedName>
        <fullName evidence="2">DUF3298 domain-containing protein</fullName>
    </recommendedName>
</protein>
<dbReference type="InterPro" id="IPR037126">
    <property type="entry name" value="PdaC/RsiV-like_sf"/>
</dbReference>
<dbReference type="Proteomes" id="UP000231192">
    <property type="component" value="Unassembled WGS sequence"/>
</dbReference>
<dbReference type="EMBL" id="PFBK01000006">
    <property type="protein sequence ID" value="PIR83830.1"/>
    <property type="molecule type" value="Genomic_DNA"/>
</dbReference>
<reference evidence="4" key="1">
    <citation type="submission" date="2017-09" db="EMBL/GenBank/DDBJ databases">
        <title>Depth-based differentiation of microbial function through sediment-hosted aquifers and enrichment of novel symbionts in the deep terrestrial subsurface.</title>
        <authorList>
            <person name="Probst A.J."/>
            <person name="Ladd B."/>
            <person name="Jarett J.K."/>
            <person name="Geller-Mcgrath D.E."/>
            <person name="Sieber C.M.K."/>
            <person name="Emerson J.B."/>
            <person name="Anantharaman K."/>
            <person name="Thomas B.C."/>
            <person name="Malmstrom R."/>
            <person name="Stieglmeier M."/>
            <person name="Klingl A."/>
            <person name="Woyke T."/>
            <person name="Ryan C.M."/>
            <person name="Banfield J.F."/>
        </authorList>
    </citation>
    <scope>NUCLEOTIDE SEQUENCE [LARGE SCALE GENOMIC DNA]</scope>
</reference>
<dbReference type="Gene3D" id="3.90.640.20">
    <property type="entry name" value="Heat-shock cognate protein, ATPase"/>
    <property type="match status" value="1"/>
</dbReference>
<gene>
    <name evidence="3" type="ORF">COU18_01995</name>
</gene>
<keyword evidence="1" id="KW-0812">Transmembrane</keyword>
<evidence type="ECO:0000256" key="1">
    <source>
        <dbReference type="SAM" id="Phobius"/>
    </source>
</evidence>
<comment type="caution">
    <text evidence="3">The sequence shown here is derived from an EMBL/GenBank/DDBJ whole genome shotgun (WGS) entry which is preliminary data.</text>
</comment>
<evidence type="ECO:0000313" key="3">
    <source>
        <dbReference type="EMBL" id="PIR83830.1"/>
    </source>
</evidence>
<feature type="domain" description="DUF3298" evidence="2">
    <location>
        <begin position="165"/>
        <end position="225"/>
    </location>
</feature>
<accession>A0A2H0UBV8</accession>
<feature type="transmembrane region" description="Helical" evidence="1">
    <location>
        <begin position="7"/>
        <end position="24"/>
    </location>
</feature>
<evidence type="ECO:0000259" key="2">
    <source>
        <dbReference type="Pfam" id="PF11738"/>
    </source>
</evidence>